<dbReference type="EMBL" id="FOSL01000003">
    <property type="protein sequence ID" value="SFK16416.1"/>
    <property type="molecule type" value="Genomic_DNA"/>
</dbReference>
<dbReference type="RefSeq" id="WP_149759394.1">
    <property type="nucleotide sequence ID" value="NZ_BSPE01000008.1"/>
</dbReference>
<evidence type="ECO:0000313" key="3">
    <source>
        <dbReference type="Proteomes" id="UP000323300"/>
    </source>
</evidence>
<dbReference type="InterPro" id="IPR031165">
    <property type="entry name" value="GNAT_YJDJ"/>
</dbReference>
<organism evidence="2 3">
    <name type="scientific">Neomesorhizobium albiziae</name>
    <dbReference type="NCBI Taxonomy" id="335020"/>
    <lineage>
        <taxon>Bacteria</taxon>
        <taxon>Pseudomonadati</taxon>
        <taxon>Pseudomonadota</taxon>
        <taxon>Alphaproteobacteria</taxon>
        <taxon>Hyphomicrobiales</taxon>
        <taxon>Phyllobacteriaceae</taxon>
        <taxon>Neomesorhizobium</taxon>
    </lineage>
</organism>
<proteinExistence type="predicted"/>
<evidence type="ECO:0000313" key="2">
    <source>
        <dbReference type="EMBL" id="SFK16416.1"/>
    </source>
</evidence>
<reference evidence="2 3" key="1">
    <citation type="submission" date="2016-10" db="EMBL/GenBank/DDBJ databases">
        <authorList>
            <person name="Varghese N."/>
            <person name="Submissions S."/>
        </authorList>
    </citation>
    <scope>NUCLEOTIDE SEQUENCE [LARGE SCALE GENOMIC DNA]</scope>
    <source>
        <strain evidence="2 3">DSM 21822</strain>
    </source>
</reference>
<dbReference type="CDD" id="cd04301">
    <property type="entry name" value="NAT_SF"/>
    <property type="match status" value="1"/>
</dbReference>
<dbReference type="InterPro" id="IPR016181">
    <property type="entry name" value="Acyl_CoA_acyltransferase"/>
</dbReference>
<dbReference type="OrthoDB" id="9800945at2"/>
<dbReference type="Pfam" id="PF14542">
    <property type="entry name" value="Acetyltransf_CG"/>
    <property type="match status" value="1"/>
</dbReference>
<dbReference type="SUPFAM" id="SSF55729">
    <property type="entry name" value="Acyl-CoA N-acyltransferases (Nat)"/>
    <property type="match status" value="1"/>
</dbReference>
<dbReference type="PANTHER" id="PTHR31435:SF10">
    <property type="entry name" value="BSR4717 PROTEIN"/>
    <property type="match status" value="1"/>
</dbReference>
<gene>
    <name evidence="2" type="ORF">SAMN04488498_10388</name>
</gene>
<feature type="domain" description="N-acetyltransferase" evidence="1">
    <location>
        <begin position="11"/>
        <end position="98"/>
    </location>
</feature>
<name>A0A1I3XBM8_9HYPH</name>
<dbReference type="InterPro" id="IPR045057">
    <property type="entry name" value="Gcn5-rel_NAT"/>
</dbReference>
<dbReference type="Proteomes" id="UP000323300">
    <property type="component" value="Unassembled WGS sequence"/>
</dbReference>
<dbReference type="Gene3D" id="3.40.630.30">
    <property type="match status" value="1"/>
</dbReference>
<keyword evidence="3" id="KW-1185">Reference proteome</keyword>
<accession>A0A1I3XBM8</accession>
<dbReference type="PROSITE" id="PS51729">
    <property type="entry name" value="GNAT_YJDJ"/>
    <property type="match status" value="1"/>
</dbReference>
<dbReference type="AlphaFoldDB" id="A0A1I3XBM8"/>
<dbReference type="PANTHER" id="PTHR31435">
    <property type="entry name" value="PROTEIN NATD1"/>
    <property type="match status" value="1"/>
</dbReference>
<evidence type="ECO:0000259" key="1">
    <source>
        <dbReference type="PROSITE" id="PS51729"/>
    </source>
</evidence>
<sequence length="99" mass="11368">MDRTKTEIRLERRGHRGRYVIDMPSGEPAELTFVESGPGHIIVDHTWVPQEYRGRGIAEKLVVRAVEDARAGGVKITPLCRYVATEFRRHKDWADVLKN</sequence>
<protein>
    <recommendedName>
        <fullName evidence="1">N-acetyltransferase domain-containing protein</fullName>
    </recommendedName>
</protein>